<organism evidence="10 11">
    <name type="scientific">Rhodovastum atsumiense</name>
    <dbReference type="NCBI Taxonomy" id="504468"/>
    <lineage>
        <taxon>Bacteria</taxon>
        <taxon>Pseudomonadati</taxon>
        <taxon>Pseudomonadota</taxon>
        <taxon>Alphaproteobacteria</taxon>
        <taxon>Acetobacterales</taxon>
        <taxon>Acetobacteraceae</taxon>
        <taxon>Rhodovastum</taxon>
    </lineage>
</organism>
<dbReference type="FunFam" id="3.40.50.300:FF:000006">
    <property type="entry name" value="DNA-binding transcriptional regulator NtrC"/>
    <property type="match status" value="1"/>
</dbReference>
<keyword evidence="7" id="KW-0804">Transcription</keyword>
<evidence type="ECO:0000256" key="3">
    <source>
        <dbReference type="ARBA" id="ARBA00023012"/>
    </source>
</evidence>
<evidence type="ECO:0000256" key="7">
    <source>
        <dbReference type="ARBA" id="ARBA00023163"/>
    </source>
</evidence>
<dbReference type="Pfam" id="PF00158">
    <property type="entry name" value="Sigma54_activat"/>
    <property type="match status" value="1"/>
</dbReference>
<accession>A0A5M6IJG1</accession>
<dbReference type="Pfam" id="PF25601">
    <property type="entry name" value="AAA_lid_14"/>
    <property type="match status" value="1"/>
</dbReference>
<dbReference type="InterPro" id="IPR025662">
    <property type="entry name" value="Sigma_54_int_dom_ATP-bd_1"/>
</dbReference>
<gene>
    <name evidence="10" type="ORF">F1189_31105</name>
</gene>
<protein>
    <submittedName>
        <fullName evidence="10">AAA family ATPase</fullName>
    </submittedName>
</protein>
<evidence type="ECO:0000256" key="4">
    <source>
        <dbReference type="ARBA" id="ARBA00023015"/>
    </source>
</evidence>
<feature type="region of interest" description="Disordered" evidence="8">
    <location>
        <begin position="593"/>
        <end position="627"/>
    </location>
</feature>
<dbReference type="Gene3D" id="1.10.8.60">
    <property type="match status" value="1"/>
</dbReference>
<dbReference type="AlphaFoldDB" id="A0A5M6IJG1"/>
<dbReference type="PROSITE" id="PS00688">
    <property type="entry name" value="SIGMA54_INTERACT_3"/>
    <property type="match status" value="1"/>
</dbReference>
<dbReference type="InterPro" id="IPR002078">
    <property type="entry name" value="Sigma_54_int"/>
</dbReference>
<evidence type="ECO:0000256" key="1">
    <source>
        <dbReference type="ARBA" id="ARBA00022741"/>
    </source>
</evidence>
<keyword evidence="1" id="KW-0547">Nucleotide-binding</keyword>
<keyword evidence="3" id="KW-0902">Two-component regulatory system</keyword>
<dbReference type="InterPro" id="IPR027417">
    <property type="entry name" value="P-loop_NTPase"/>
</dbReference>
<evidence type="ECO:0000256" key="5">
    <source>
        <dbReference type="ARBA" id="ARBA00023125"/>
    </source>
</evidence>
<dbReference type="GO" id="GO:0005524">
    <property type="term" value="F:ATP binding"/>
    <property type="evidence" value="ECO:0007669"/>
    <property type="project" value="UniProtKB-KW"/>
</dbReference>
<dbReference type="InterPro" id="IPR025943">
    <property type="entry name" value="Sigma_54_int_dom_ATP-bd_2"/>
</dbReference>
<evidence type="ECO:0000256" key="2">
    <source>
        <dbReference type="ARBA" id="ARBA00022840"/>
    </source>
</evidence>
<dbReference type="Pfam" id="PF02954">
    <property type="entry name" value="HTH_8"/>
    <property type="match status" value="1"/>
</dbReference>
<dbReference type="SMART" id="SM00382">
    <property type="entry name" value="AAA"/>
    <property type="match status" value="1"/>
</dbReference>
<proteinExistence type="predicted"/>
<keyword evidence="11" id="KW-1185">Reference proteome</keyword>
<dbReference type="InterPro" id="IPR058031">
    <property type="entry name" value="AAA_lid_NorR"/>
</dbReference>
<dbReference type="Proteomes" id="UP000325255">
    <property type="component" value="Unassembled WGS sequence"/>
</dbReference>
<dbReference type="Gene3D" id="1.10.10.60">
    <property type="entry name" value="Homeodomain-like"/>
    <property type="match status" value="1"/>
</dbReference>
<comment type="caution">
    <text evidence="10">The sequence shown here is derived from an EMBL/GenBank/DDBJ whole genome shotgun (WGS) entry which is preliminary data.</text>
</comment>
<evidence type="ECO:0000256" key="8">
    <source>
        <dbReference type="SAM" id="MobiDB-lite"/>
    </source>
</evidence>
<dbReference type="SUPFAM" id="SSF52540">
    <property type="entry name" value="P-loop containing nucleoside triphosphate hydrolases"/>
    <property type="match status" value="1"/>
</dbReference>
<sequence length="627" mass="69230">MTAPSILADIQEAICKYADAISGVTGTDVEIVDEFMVRVAGSGIYRHMLNENMADNGYIYRQTLHTKQTILVENPGENAVCSHCAKRHSCRELLDLSTPIVLDGHVLGVIGIICSTVEQRGVLLENIDRFIIFIEQIADLIAEKAFATIERRRDRQMAEVLCRLIEVIDRGVVVVSSDGIIQQGNMTAARMFGHERDLAGFRIDIDPTGDVLYDCEEARMTLEGGSRLHALCRRIVLPHSDRRDVTVITFREARDFLPQPIAAALETRSPARLLGHSPAMRDLRSAIERVARSSVCVLITGESGTGKENVAHAIHHTSARRNSPFVTINCAAIPDQLLESELFGYVRGAFSGADPKGRIGKFELAHGGSILLDEIGDMPLYLQSKLLRVLQEHTITRVGSNQVIDIDVRIIAATNTDIEELVRRGLFRLDLFYRLNVVPIVIPPLRDRREDIAELAQHFADEIAGQAGRPREKIPDDVSNALYFHDWPGNVRELRNAVEYIDVMRGEAGSMNVSHLPPALRRRPPSPAFPVSATEDTKVETRVKVQVGEAERIGAVLARHGWSLEGKRRAAAELGIGIATLYRRIRSLGLSERHPSPPGFVASPGGTKKGRAIGRELDSEGRASVVR</sequence>
<evidence type="ECO:0000256" key="6">
    <source>
        <dbReference type="ARBA" id="ARBA00023159"/>
    </source>
</evidence>
<dbReference type="CDD" id="cd00009">
    <property type="entry name" value="AAA"/>
    <property type="match status" value="1"/>
</dbReference>
<evidence type="ECO:0000313" key="10">
    <source>
        <dbReference type="EMBL" id="KAA5608007.1"/>
    </source>
</evidence>
<dbReference type="RefSeq" id="WP_150045749.1">
    <property type="nucleotide sequence ID" value="NZ_VWPK01000115.1"/>
</dbReference>
<evidence type="ECO:0000259" key="9">
    <source>
        <dbReference type="PROSITE" id="PS50045"/>
    </source>
</evidence>
<dbReference type="GO" id="GO:0006355">
    <property type="term" value="P:regulation of DNA-templated transcription"/>
    <property type="evidence" value="ECO:0007669"/>
    <property type="project" value="InterPro"/>
</dbReference>
<keyword evidence="5" id="KW-0238">DNA-binding</keyword>
<dbReference type="PROSITE" id="PS00676">
    <property type="entry name" value="SIGMA54_INTERACT_2"/>
    <property type="match status" value="1"/>
</dbReference>
<dbReference type="InterPro" id="IPR002197">
    <property type="entry name" value="HTH_Fis"/>
</dbReference>
<dbReference type="OrthoDB" id="9762726at2"/>
<keyword evidence="6" id="KW-0010">Activator</keyword>
<dbReference type="EMBL" id="VWPK01000115">
    <property type="protein sequence ID" value="KAA5608007.1"/>
    <property type="molecule type" value="Genomic_DNA"/>
</dbReference>
<dbReference type="PANTHER" id="PTHR32071">
    <property type="entry name" value="TRANSCRIPTIONAL REGULATORY PROTEIN"/>
    <property type="match status" value="1"/>
</dbReference>
<keyword evidence="4" id="KW-0805">Transcription regulation</keyword>
<dbReference type="InterPro" id="IPR003593">
    <property type="entry name" value="AAA+_ATPase"/>
</dbReference>
<name>A0A5M6IJG1_9PROT</name>
<dbReference type="GO" id="GO:0000160">
    <property type="term" value="P:phosphorelay signal transduction system"/>
    <property type="evidence" value="ECO:0007669"/>
    <property type="project" value="UniProtKB-KW"/>
</dbReference>
<feature type="domain" description="Sigma-54 factor interaction" evidence="9">
    <location>
        <begin position="273"/>
        <end position="503"/>
    </location>
</feature>
<dbReference type="PROSITE" id="PS00675">
    <property type="entry name" value="SIGMA54_INTERACT_1"/>
    <property type="match status" value="1"/>
</dbReference>
<dbReference type="Gene3D" id="3.40.50.300">
    <property type="entry name" value="P-loop containing nucleotide triphosphate hydrolases"/>
    <property type="match status" value="1"/>
</dbReference>
<dbReference type="GO" id="GO:0043565">
    <property type="term" value="F:sequence-specific DNA binding"/>
    <property type="evidence" value="ECO:0007669"/>
    <property type="project" value="InterPro"/>
</dbReference>
<reference evidence="10 11" key="1">
    <citation type="submission" date="2019-09" db="EMBL/GenBank/DDBJ databases">
        <title>Genome sequence of Rhodovastum atsumiense, a diverse member of the Acetobacteraceae family of non-sulfur purple photosynthetic bacteria.</title>
        <authorList>
            <person name="Meyer T."/>
            <person name="Kyndt J."/>
        </authorList>
    </citation>
    <scope>NUCLEOTIDE SEQUENCE [LARGE SCALE GENOMIC DNA]</scope>
    <source>
        <strain evidence="10 11">DSM 21279</strain>
    </source>
</reference>
<dbReference type="PROSITE" id="PS50045">
    <property type="entry name" value="SIGMA54_INTERACT_4"/>
    <property type="match status" value="1"/>
</dbReference>
<dbReference type="PANTHER" id="PTHR32071:SF57">
    <property type="entry name" value="C4-DICARBOXYLATE TRANSPORT TRANSCRIPTIONAL REGULATORY PROTEIN DCTD"/>
    <property type="match status" value="1"/>
</dbReference>
<evidence type="ECO:0000313" key="11">
    <source>
        <dbReference type="Proteomes" id="UP000325255"/>
    </source>
</evidence>
<keyword evidence="2" id="KW-0067">ATP-binding</keyword>
<dbReference type="InterPro" id="IPR025944">
    <property type="entry name" value="Sigma_54_int_dom_CS"/>
</dbReference>